<keyword evidence="4" id="KW-1185">Reference proteome</keyword>
<proteinExistence type="predicted"/>
<keyword evidence="2" id="KW-0472">Membrane</keyword>
<evidence type="ECO:0000313" key="3">
    <source>
        <dbReference type="EMBL" id="KAK1737647.1"/>
    </source>
</evidence>
<evidence type="ECO:0000313" key="4">
    <source>
        <dbReference type="Proteomes" id="UP001224775"/>
    </source>
</evidence>
<feature type="compositionally biased region" description="Basic and acidic residues" evidence="1">
    <location>
        <begin position="201"/>
        <end position="217"/>
    </location>
</feature>
<keyword evidence="2" id="KW-0812">Transmembrane</keyword>
<feature type="non-terminal residue" evidence="3">
    <location>
        <position position="1"/>
    </location>
</feature>
<sequence length="217" mass="24541">SNKLQGHDVVILYIAVFSPSVLSLVVAVKKKKRTLSRYCSILIGKEQKLCSAHIIIGVTPRSSHSQSKMGFTDFLRNFHEKHEKLKHTIHNKWRYPLPKSGQYAMALFYFCIPIVGGHYVMEWAKSKSVDEIGARGEKLREKKLQGFGNKTVIDGKVESIGAGGIGGGVHLALSDEDTQKKNKAMLEAMFKRERKRRRKEKKDSEPKESNVDEEKTS</sequence>
<organism evidence="3 4">
    <name type="scientific">Skeletonema marinoi</name>
    <dbReference type="NCBI Taxonomy" id="267567"/>
    <lineage>
        <taxon>Eukaryota</taxon>
        <taxon>Sar</taxon>
        <taxon>Stramenopiles</taxon>
        <taxon>Ochrophyta</taxon>
        <taxon>Bacillariophyta</taxon>
        <taxon>Coscinodiscophyceae</taxon>
        <taxon>Thalassiosirophycidae</taxon>
        <taxon>Thalassiosirales</taxon>
        <taxon>Skeletonemataceae</taxon>
        <taxon>Skeletonema</taxon>
        <taxon>Skeletonema marinoi-dohrnii complex</taxon>
    </lineage>
</organism>
<protein>
    <submittedName>
        <fullName evidence="3">Uncharacterized protein</fullName>
    </submittedName>
</protein>
<name>A0AAD8Y258_9STRA</name>
<evidence type="ECO:0000256" key="1">
    <source>
        <dbReference type="SAM" id="MobiDB-lite"/>
    </source>
</evidence>
<dbReference type="Proteomes" id="UP001224775">
    <property type="component" value="Unassembled WGS sequence"/>
</dbReference>
<dbReference type="AlphaFoldDB" id="A0AAD8Y258"/>
<accession>A0AAD8Y258</accession>
<feature type="region of interest" description="Disordered" evidence="1">
    <location>
        <begin position="191"/>
        <end position="217"/>
    </location>
</feature>
<gene>
    <name evidence="3" type="ORF">QTG54_011631</name>
</gene>
<reference evidence="3" key="1">
    <citation type="submission" date="2023-06" db="EMBL/GenBank/DDBJ databases">
        <title>Survivors Of The Sea: Transcriptome response of Skeletonema marinoi to long-term dormancy.</title>
        <authorList>
            <person name="Pinder M.I.M."/>
            <person name="Kourtchenko O."/>
            <person name="Robertson E.K."/>
            <person name="Larsson T."/>
            <person name="Maumus F."/>
            <person name="Osuna-Cruz C.M."/>
            <person name="Vancaester E."/>
            <person name="Stenow R."/>
            <person name="Vandepoele K."/>
            <person name="Ploug H."/>
            <person name="Bruchert V."/>
            <person name="Godhe A."/>
            <person name="Topel M."/>
        </authorList>
    </citation>
    <scope>NUCLEOTIDE SEQUENCE</scope>
    <source>
        <strain evidence="3">R05AC</strain>
    </source>
</reference>
<comment type="caution">
    <text evidence="3">The sequence shown here is derived from an EMBL/GenBank/DDBJ whole genome shotgun (WGS) entry which is preliminary data.</text>
</comment>
<dbReference type="EMBL" id="JATAAI010000024">
    <property type="protein sequence ID" value="KAK1737647.1"/>
    <property type="molecule type" value="Genomic_DNA"/>
</dbReference>
<keyword evidence="2" id="KW-1133">Transmembrane helix</keyword>
<feature type="transmembrane region" description="Helical" evidence="2">
    <location>
        <begin position="6"/>
        <end position="28"/>
    </location>
</feature>
<evidence type="ECO:0000256" key="2">
    <source>
        <dbReference type="SAM" id="Phobius"/>
    </source>
</evidence>